<gene>
    <name evidence="3" type="ORF">ACAOBT_LOCUS27895</name>
</gene>
<protein>
    <recommendedName>
        <fullName evidence="2">DDE-1 domain-containing protein</fullName>
    </recommendedName>
</protein>
<reference evidence="3" key="1">
    <citation type="submission" date="2022-03" db="EMBL/GenBank/DDBJ databases">
        <authorList>
            <person name="Sayadi A."/>
        </authorList>
    </citation>
    <scope>NUCLEOTIDE SEQUENCE</scope>
</reference>
<evidence type="ECO:0000313" key="3">
    <source>
        <dbReference type="EMBL" id="CAH2004260.1"/>
    </source>
</evidence>
<accession>A0A9P0LW22</accession>
<dbReference type="Proteomes" id="UP001152888">
    <property type="component" value="Unassembled WGS sequence"/>
</dbReference>
<organism evidence="3 4">
    <name type="scientific">Acanthoscelides obtectus</name>
    <name type="common">Bean weevil</name>
    <name type="synonym">Bruchus obtectus</name>
    <dbReference type="NCBI Taxonomy" id="200917"/>
    <lineage>
        <taxon>Eukaryota</taxon>
        <taxon>Metazoa</taxon>
        <taxon>Ecdysozoa</taxon>
        <taxon>Arthropoda</taxon>
        <taxon>Hexapoda</taxon>
        <taxon>Insecta</taxon>
        <taxon>Pterygota</taxon>
        <taxon>Neoptera</taxon>
        <taxon>Endopterygota</taxon>
        <taxon>Coleoptera</taxon>
        <taxon>Polyphaga</taxon>
        <taxon>Cucujiformia</taxon>
        <taxon>Chrysomeloidea</taxon>
        <taxon>Chrysomelidae</taxon>
        <taxon>Bruchinae</taxon>
        <taxon>Bruchini</taxon>
        <taxon>Acanthoscelides</taxon>
    </lineage>
</organism>
<name>A0A9P0LW22_ACAOB</name>
<evidence type="ECO:0000256" key="1">
    <source>
        <dbReference type="SAM" id="MobiDB-lite"/>
    </source>
</evidence>
<sequence>MEVFFEWFKKFIKFSGAKKETPVLLLFDGHASHTKNIDVIGLARDNGVILLCYPPHCSHRLQPLDVAFMRPFSLYYEDEVRRWLRSNPAETTNIPIAETEIAPTQVTQVDDFPENNSFNDPSTPPTRELKETSNETQNGSLPWMSDTPIAPIKKVITSSYPAVSPEAFMPVPKLTTTVKRVQRKRGKTTIITESPYKAELTEKQKRETEKMSRPKKQKIIEARVSSEEEEGEDTLCLFCNDQYSTSTECWISSYSVKSGLINLVRE</sequence>
<evidence type="ECO:0000259" key="2">
    <source>
        <dbReference type="Pfam" id="PF03184"/>
    </source>
</evidence>
<feature type="domain" description="DDE-1" evidence="2">
    <location>
        <begin position="2"/>
        <end position="87"/>
    </location>
</feature>
<feature type="compositionally biased region" description="Polar residues" evidence="1">
    <location>
        <begin position="106"/>
        <end position="121"/>
    </location>
</feature>
<evidence type="ECO:0000313" key="4">
    <source>
        <dbReference type="Proteomes" id="UP001152888"/>
    </source>
</evidence>
<comment type="caution">
    <text evidence="3">The sequence shown here is derived from an EMBL/GenBank/DDBJ whole genome shotgun (WGS) entry which is preliminary data.</text>
</comment>
<dbReference type="OrthoDB" id="7477068at2759"/>
<dbReference type="Pfam" id="PF03184">
    <property type="entry name" value="DDE_1"/>
    <property type="match status" value="1"/>
</dbReference>
<dbReference type="GO" id="GO:0003676">
    <property type="term" value="F:nucleic acid binding"/>
    <property type="evidence" value="ECO:0007669"/>
    <property type="project" value="InterPro"/>
</dbReference>
<feature type="region of interest" description="Disordered" evidence="1">
    <location>
        <begin position="106"/>
        <end position="145"/>
    </location>
</feature>
<dbReference type="InterPro" id="IPR004875">
    <property type="entry name" value="DDE_SF_endonuclease_dom"/>
</dbReference>
<dbReference type="EMBL" id="CAKOFQ010007581">
    <property type="protein sequence ID" value="CAH2004260.1"/>
    <property type="molecule type" value="Genomic_DNA"/>
</dbReference>
<dbReference type="AlphaFoldDB" id="A0A9P0LW22"/>
<keyword evidence="4" id="KW-1185">Reference proteome</keyword>
<proteinExistence type="predicted"/>